<name>A0ABD5LXZ8_PROMI</name>
<dbReference type="AlphaFoldDB" id="A0ABD5LXZ8"/>
<proteinExistence type="predicted"/>
<organism evidence="2">
    <name type="scientific">Proteus mirabilis</name>
    <dbReference type="NCBI Taxonomy" id="584"/>
    <lineage>
        <taxon>Bacteria</taxon>
        <taxon>Pseudomonadati</taxon>
        <taxon>Pseudomonadota</taxon>
        <taxon>Gammaproteobacteria</taxon>
        <taxon>Enterobacterales</taxon>
        <taxon>Morganellaceae</taxon>
        <taxon>Proteus</taxon>
    </lineage>
</organism>
<comment type="caution">
    <text evidence="2">The sequence shown here is derived from an EMBL/GenBank/DDBJ whole genome shotgun (WGS) entry which is preliminary data.</text>
</comment>
<protein>
    <submittedName>
        <fullName evidence="2">Uncharacterized protein</fullName>
    </submittedName>
</protein>
<gene>
    <name evidence="2" type="ORF">I3679_001220</name>
</gene>
<keyword evidence="1" id="KW-0812">Transmembrane</keyword>
<keyword evidence="1" id="KW-0472">Membrane</keyword>
<reference evidence="2" key="1">
    <citation type="submission" date="2021-05" db="EMBL/GenBank/DDBJ databases">
        <title>First report of NDM-5 and VEB-6 producing Proteus mirabilis isolated from blood of a sepsis patient in Kolkata, India.</title>
        <authorList>
            <person name="Halder G."/>
            <person name="Chaudhuri B."/>
            <person name="Dutta S."/>
        </authorList>
    </citation>
    <scope>NUCLEOTIDE SEQUENCE [LARGE SCALE GENOMIC DNA]</scope>
    <source>
        <strain evidence="2">7049</strain>
    </source>
</reference>
<dbReference type="EMBL" id="JADQCH020000001">
    <property type="protein sequence ID" value="MEY2343529.1"/>
    <property type="molecule type" value="Genomic_DNA"/>
</dbReference>
<sequence>MNNIRVISMLSFFKTRKDLPLIEASNEKIRSIYKKYQWQVFLGLVLGYAMFYVVRMALGVVKSRC</sequence>
<keyword evidence="1" id="KW-1133">Transmembrane helix</keyword>
<accession>A0ABD5LXZ8</accession>
<evidence type="ECO:0000313" key="2">
    <source>
        <dbReference type="EMBL" id="MEY2343529.1"/>
    </source>
</evidence>
<evidence type="ECO:0000256" key="1">
    <source>
        <dbReference type="SAM" id="Phobius"/>
    </source>
</evidence>
<feature type="transmembrane region" description="Helical" evidence="1">
    <location>
        <begin position="36"/>
        <end position="54"/>
    </location>
</feature>